<protein>
    <submittedName>
        <fullName evidence="1">Uncharacterized protein</fullName>
    </submittedName>
</protein>
<keyword evidence="2" id="KW-1185">Reference proteome</keyword>
<comment type="caution">
    <text evidence="1">The sequence shown here is derived from an EMBL/GenBank/DDBJ whole genome shotgun (WGS) entry which is preliminary data.</text>
</comment>
<dbReference type="AlphaFoldDB" id="A0AAE1E2Y2"/>
<evidence type="ECO:0000313" key="1">
    <source>
        <dbReference type="EMBL" id="KAK3792494.1"/>
    </source>
</evidence>
<proteinExistence type="predicted"/>
<evidence type="ECO:0000313" key="2">
    <source>
        <dbReference type="Proteomes" id="UP001283361"/>
    </source>
</evidence>
<organism evidence="1 2">
    <name type="scientific">Elysia crispata</name>
    <name type="common">lettuce slug</name>
    <dbReference type="NCBI Taxonomy" id="231223"/>
    <lineage>
        <taxon>Eukaryota</taxon>
        <taxon>Metazoa</taxon>
        <taxon>Spiralia</taxon>
        <taxon>Lophotrochozoa</taxon>
        <taxon>Mollusca</taxon>
        <taxon>Gastropoda</taxon>
        <taxon>Heterobranchia</taxon>
        <taxon>Euthyneura</taxon>
        <taxon>Panpulmonata</taxon>
        <taxon>Sacoglossa</taxon>
        <taxon>Placobranchoidea</taxon>
        <taxon>Plakobranchidae</taxon>
        <taxon>Elysia</taxon>
    </lineage>
</organism>
<reference evidence="1" key="1">
    <citation type="journal article" date="2023" name="G3 (Bethesda)">
        <title>A reference genome for the long-term kleptoplast-retaining sea slug Elysia crispata morphotype clarki.</title>
        <authorList>
            <person name="Eastman K.E."/>
            <person name="Pendleton A.L."/>
            <person name="Shaikh M.A."/>
            <person name="Suttiyut T."/>
            <person name="Ogas R."/>
            <person name="Tomko P."/>
            <person name="Gavelis G."/>
            <person name="Widhalm J.R."/>
            <person name="Wisecaver J.H."/>
        </authorList>
    </citation>
    <scope>NUCLEOTIDE SEQUENCE</scope>
    <source>
        <strain evidence="1">ECLA1</strain>
    </source>
</reference>
<dbReference type="Proteomes" id="UP001283361">
    <property type="component" value="Unassembled WGS sequence"/>
</dbReference>
<gene>
    <name evidence="1" type="ORF">RRG08_057146</name>
</gene>
<dbReference type="EMBL" id="JAWDGP010001371">
    <property type="protein sequence ID" value="KAK3792494.1"/>
    <property type="molecule type" value="Genomic_DNA"/>
</dbReference>
<sequence length="171" mass="18695">MGRTEVEKIDGGDPAPIYSSLEIRHEMSTLPDLLTAPYGSTLASNRSDGAREEADSVLTSVPLCVLPMPLQIGVWVRGCHPTFCFESKFPVLIFFTSVVPLPRHLELAVPVVTACSLHMCVSPAVVFAFDLKFPRVRKIALTTIRTRTSPALRAGAKLIDTAKAFALRCRE</sequence>
<name>A0AAE1E2Y2_9GAST</name>
<accession>A0AAE1E2Y2</accession>